<accession>A0ABR2KUA1</accession>
<feature type="compositionally biased region" description="Basic and acidic residues" evidence="1">
    <location>
        <begin position="256"/>
        <end position="275"/>
    </location>
</feature>
<organism evidence="2 3">
    <name type="scientific">Tritrichomonas musculus</name>
    <dbReference type="NCBI Taxonomy" id="1915356"/>
    <lineage>
        <taxon>Eukaryota</taxon>
        <taxon>Metamonada</taxon>
        <taxon>Parabasalia</taxon>
        <taxon>Tritrichomonadida</taxon>
        <taxon>Tritrichomonadidae</taxon>
        <taxon>Tritrichomonas</taxon>
    </lineage>
</organism>
<dbReference type="Proteomes" id="UP001470230">
    <property type="component" value="Unassembled WGS sequence"/>
</dbReference>
<feature type="compositionally biased region" description="Basic and acidic residues" evidence="1">
    <location>
        <begin position="164"/>
        <end position="175"/>
    </location>
</feature>
<sequence>MSGVHLQSNQQEEPLSLEADFTLHVLSLFGTLFDYRAAPYIGTIPPDDIQPVYEEEEDGELYYEPPPPFETSLCDFRLRAQYKAELEARQSVIDDLAARGELINENSKKPESKNIVLGDRLVPRNEKGTSTESELKKKRTEFQEKSRQKAVERRSKVLTQRKNRAQETARSERAETKQLLEEFKKIQEAEMRQRKAAAAKRRSEMEKRREIQMRKREENMRKTEEAQRSIENLTYRSKLAPEAVAQYDFRSREKHQKNDLIRSIRSRKVAEDSIMKHNKQTIKPKPRSNPYLLSP</sequence>
<comment type="caution">
    <text evidence="2">The sequence shown here is derived from an EMBL/GenBank/DDBJ whole genome shotgun (WGS) entry which is preliminary data.</text>
</comment>
<gene>
    <name evidence="2" type="ORF">M9Y10_023065</name>
</gene>
<evidence type="ECO:0000313" key="2">
    <source>
        <dbReference type="EMBL" id="KAK8894628.1"/>
    </source>
</evidence>
<proteinExistence type="predicted"/>
<evidence type="ECO:0000256" key="1">
    <source>
        <dbReference type="SAM" id="MobiDB-lite"/>
    </source>
</evidence>
<feature type="region of interest" description="Disordered" evidence="1">
    <location>
        <begin position="247"/>
        <end position="295"/>
    </location>
</feature>
<reference evidence="2 3" key="1">
    <citation type="submission" date="2024-04" db="EMBL/GenBank/DDBJ databases">
        <title>Tritrichomonas musculus Genome.</title>
        <authorList>
            <person name="Alves-Ferreira E."/>
            <person name="Grigg M."/>
            <person name="Lorenzi H."/>
            <person name="Galac M."/>
        </authorList>
    </citation>
    <scope>NUCLEOTIDE SEQUENCE [LARGE SCALE GENOMIC DNA]</scope>
    <source>
        <strain evidence="2 3">EAF2021</strain>
    </source>
</reference>
<feature type="compositionally biased region" description="Basic and acidic residues" evidence="1">
    <location>
        <begin position="121"/>
        <end position="155"/>
    </location>
</feature>
<feature type="region of interest" description="Disordered" evidence="1">
    <location>
        <begin position="120"/>
        <end position="175"/>
    </location>
</feature>
<protein>
    <submittedName>
        <fullName evidence="2">Uncharacterized protein</fullName>
    </submittedName>
</protein>
<dbReference type="EMBL" id="JAPFFF010000003">
    <property type="protein sequence ID" value="KAK8894628.1"/>
    <property type="molecule type" value="Genomic_DNA"/>
</dbReference>
<feature type="compositionally biased region" description="Basic residues" evidence="1">
    <location>
        <begin position="276"/>
        <end position="286"/>
    </location>
</feature>
<keyword evidence="3" id="KW-1185">Reference proteome</keyword>
<name>A0ABR2KUA1_9EUKA</name>
<evidence type="ECO:0000313" key="3">
    <source>
        <dbReference type="Proteomes" id="UP001470230"/>
    </source>
</evidence>